<reference evidence="1 2" key="1">
    <citation type="submission" date="2017-10" db="EMBL/GenBank/DDBJ databases">
        <title>Whole genome sequencing of Pseudoxanthomonas broegbernensis DSM 12573(T).</title>
        <authorList>
            <person name="Kumar S."/>
            <person name="Bansal K."/>
            <person name="Kaur A."/>
            <person name="Patil P."/>
            <person name="Sharma S."/>
            <person name="Patil P.B."/>
        </authorList>
    </citation>
    <scope>NUCLEOTIDE SEQUENCE [LARGE SCALE GENOMIC DNA]</scope>
    <source>
        <strain evidence="1 2">DSM 12573</strain>
    </source>
</reference>
<accession>A0A7V8GPR0</accession>
<sequence>MTRSESMEASEASILKELHWEPVSGSERIERKLAALRQEYLSGQDQARALDARTRELQQVMLRIQGAIAVLEELLSQEQPLRG</sequence>
<protein>
    <submittedName>
        <fullName evidence="1">Uncharacterized protein</fullName>
    </submittedName>
</protein>
<dbReference type="EMBL" id="MWIP01000001">
    <property type="protein sequence ID" value="KAF1687892.1"/>
    <property type="molecule type" value="Genomic_DNA"/>
</dbReference>
<comment type="caution">
    <text evidence="1">The sequence shown here is derived from an EMBL/GenBank/DDBJ whole genome shotgun (WGS) entry which is preliminary data.</text>
</comment>
<keyword evidence="2" id="KW-1185">Reference proteome</keyword>
<organism evidence="1 2">
    <name type="scientific">Pseudoxanthomonas broegbernensis</name>
    <dbReference type="NCBI Taxonomy" id="83619"/>
    <lineage>
        <taxon>Bacteria</taxon>
        <taxon>Pseudomonadati</taxon>
        <taxon>Pseudomonadota</taxon>
        <taxon>Gammaproteobacteria</taxon>
        <taxon>Lysobacterales</taxon>
        <taxon>Lysobacteraceae</taxon>
        <taxon>Pseudoxanthomonas</taxon>
    </lineage>
</organism>
<gene>
    <name evidence="1" type="ORF">B1992_00100</name>
</gene>
<dbReference type="Proteomes" id="UP000462066">
    <property type="component" value="Unassembled WGS sequence"/>
</dbReference>
<evidence type="ECO:0000313" key="2">
    <source>
        <dbReference type="Proteomes" id="UP000462066"/>
    </source>
</evidence>
<name>A0A7V8GPR0_9GAMM</name>
<dbReference type="AlphaFoldDB" id="A0A7V8GPR0"/>
<proteinExistence type="predicted"/>
<evidence type="ECO:0000313" key="1">
    <source>
        <dbReference type="EMBL" id="KAF1687892.1"/>
    </source>
</evidence>